<dbReference type="EMBL" id="AP023093">
    <property type="protein sequence ID" value="BCE41350.1"/>
    <property type="molecule type" value="Genomic_DNA"/>
</dbReference>
<dbReference type="PANTHER" id="PTHR22916">
    <property type="entry name" value="GLYCOSYLTRANSFERASE"/>
    <property type="match status" value="1"/>
</dbReference>
<dbReference type="EMBL" id="AP023098">
    <property type="protein sequence ID" value="BCE82791.1"/>
    <property type="molecule type" value="Genomic_DNA"/>
</dbReference>
<reference evidence="2" key="1">
    <citation type="submission" date="2020-05" db="EMBL/GenBank/DDBJ databases">
        <title>Complete genome sequence of Bradyrhizobium diazoefficiens XF2 isolated from soybean nodule.</title>
        <authorList>
            <person name="Noda R."/>
            <person name="Kakizaki K."/>
            <person name="Minamisawa K."/>
        </authorList>
    </citation>
    <scope>NUCLEOTIDE SEQUENCE</scope>
    <source>
        <strain evidence="2">XF2</strain>
    </source>
</reference>
<gene>
    <name evidence="2" type="ORF">XF2B_63360</name>
    <name evidence="3" type="ORF">XF3B_63810</name>
    <name evidence="4" type="ORF">XF5B_63630</name>
    <name evidence="5" type="ORF">XF6B_63290</name>
    <name evidence="6" type="ORF">XF9B_42120</name>
</gene>
<reference evidence="4" key="3">
    <citation type="submission" date="2020-05" db="EMBL/GenBank/DDBJ databases">
        <title>Complete genome sequence of Bradyrhizobium diazoefficiens XF5 isolated from soybean nodule.</title>
        <authorList>
            <person name="Noda R."/>
            <person name="Kakizaki K."/>
            <person name="Minamisawa K."/>
        </authorList>
    </citation>
    <scope>NUCLEOTIDE SEQUENCE</scope>
    <source>
        <strain evidence="4">XF5</strain>
    </source>
</reference>
<evidence type="ECO:0000313" key="2">
    <source>
        <dbReference type="EMBL" id="BCE32567.1"/>
    </source>
</evidence>
<dbReference type="CDD" id="cd00761">
    <property type="entry name" value="Glyco_tranf_GTA_type"/>
    <property type="match status" value="1"/>
</dbReference>
<evidence type="ECO:0000313" key="6">
    <source>
        <dbReference type="EMBL" id="BCE82791.1"/>
    </source>
</evidence>
<dbReference type="EMBL" id="AP023092">
    <property type="protein sequence ID" value="BCE32567.1"/>
    <property type="molecule type" value="Genomic_DNA"/>
</dbReference>
<dbReference type="AlphaFoldDB" id="A0A810C691"/>
<sequence length="316" mass="36155">MSEPLVTIGIPTFNRPEGLRRTLGDLCAQTYRHIEIVVSDNASPGSAVRDVVDEFAANDARVSYHRHPENVGAMRNFSSLVLKARGEFFMWAADDDRWEPFFVERCVQRLVADPRLAVCQMEAQYEVDGKTLFPFFFEGSPFNSYSSRSPVDRVKHLLRHVYGNLVYGVFRREALFHEGKPITEWIGQTLNEIPMQILLASWGNIRVVPEIGLYKSAPRTVCEQARWEQVGGRLPNWRGWRNYLTDCRSLHQYHKMVMHENFAAIDALGLHSRATGRLRAFAAYCLLKHEFLLALRWKPVGPETPQPTVANPVAQN</sequence>
<evidence type="ECO:0000313" key="3">
    <source>
        <dbReference type="EMBL" id="BCE41350.1"/>
    </source>
</evidence>
<name>A0A810C691_9BRAD</name>
<dbReference type="PANTHER" id="PTHR22916:SF3">
    <property type="entry name" value="UDP-GLCNAC:BETAGAL BETA-1,3-N-ACETYLGLUCOSAMINYLTRANSFERASE-LIKE PROTEIN 1"/>
    <property type="match status" value="1"/>
</dbReference>
<dbReference type="InterPro" id="IPR001173">
    <property type="entry name" value="Glyco_trans_2-like"/>
</dbReference>
<reference evidence="3" key="2">
    <citation type="submission" date="2020-05" db="EMBL/GenBank/DDBJ databases">
        <title>Complete genome sequence of Bradyrhizobium diazoefficiens XF3 isolated from soybean nodule.</title>
        <authorList>
            <person name="Noda R."/>
            <person name="Kakizaki K."/>
            <person name="Minamisawa K."/>
        </authorList>
    </citation>
    <scope>NUCLEOTIDE SEQUENCE</scope>
    <source>
        <strain evidence="3">XF3</strain>
    </source>
</reference>
<organism evidence="6">
    <name type="scientific">Bradyrhizobium diazoefficiens</name>
    <dbReference type="NCBI Taxonomy" id="1355477"/>
    <lineage>
        <taxon>Bacteria</taxon>
        <taxon>Pseudomonadati</taxon>
        <taxon>Pseudomonadota</taxon>
        <taxon>Alphaproteobacteria</taxon>
        <taxon>Hyphomicrobiales</taxon>
        <taxon>Nitrobacteraceae</taxon>
        <taxon>Bradyrhizobium</taxon>
    </lineage>
</organism>
<dbReference type="InterPro" id="IPR029044">
    <property type="entry name" value="Nucleotide-diphossugar_trans"/>
</dbReference>
<dbReference type="EMBL" id="AP023096">
    <property type="protein sequence ID" value="BCE67530.1"/>
    <property type="molecule type" value="Genomic_DNA"/>
</dbReference>
<evidence type="ECO:0000313" key="4">
    <source>
        <dbReference type="EMBL" id="BCE58851.1"/>
    </source>
</evidence>
<accession>A0A810C691</accession>
<dbReference type="EMBL" id="AP023095">
    <property type="protein sequence ID" value="BCE58851.1"/>
    <property type="molecule type" value="Genomic_DNA"/>
</dbReference>
<evidence type="ECO:0000313" key="5">
    <source>
        <dbReference type="EMBL" id="BCE67530.1"/>
    </source>
</evidence>
<protein>
    <recommendedName>
        <fullName evidence="1">Glycosyltransferase 2-like domain-containing protein</fullName>
    </recommendedName>
</protein>
<evidence type="ECO:0000259" key="1">
    <source>
        <dbReference type="Pfam" id="PF00535"/>
    </source>
</evidence>
<dbReference type="Pfam" id="PF00535">
    <property type="entry name" value="Glycos_transf_2"/>
    <property type="match status" value="1"/>
</dbReference>
<proteinExistence type="predicted"/>
<dbReference type="RefSeq" id="WP_182868982.1">
    <property type="nucleotide sequence ID" value="NZ_AP022638.1"/>
</dbReference>
<reference evidence="6" key="5">
    <citation type="submission" date="2020-05" db="EMBL/GenBank/DDBJ databases">
        <title>Complete genome sequence of Bradyrhizobium diazoefficiens XF9 isolated from soybean nodule.</title>
        <authorList>
            <person name="Noda R."/>
            <person name="Kakizaki K."/>
            <person name="Minamisawa K."/>
        </authorList>
    </citation>
    <scope>NUCLEOTIDE SEQUENCE</scope>
    <source>
        <strain evidence="6">XF9</strain>
    </source>
</reference>
<feature type="domain" description="Glycosyltransferase 2-like" evidence="1">
    <location>
        <begin position="7"/>
        <end position="121"/>
    </location>
</feature>
<dbReference type="GO" id="GO:0016758">
    <property type="term" value="F:hexosyltransferase activity"/>
    <property type="evidence" value="ECO:0007669"/>
    <property type="project" value="UniProtKB-ARBA"/>
</dbReference>
<dbReference type="SUPFAM" id="SSF53448">
    <property type="entry name" value="Nucleotide-diphospho-sugar transferases"/>
    <property type="match status" value="1"/>
</dbReference>
<reference evidence="5" key="4">
    <citation type="submission" date="2020-05" db="EMBL/GenBank/DDBJ databases">
        <title>Complete genome sequence of Bradyrhizobium diazoefficiens XF6 isolated from soybean nodule.</title>
        <authorList>
            <person name="Noda R."/>
            <person name="Kakizaki K."/>
            <person name="Minamisawa K."/>
        </authorList>
    </citation>
    <scope>NUCLEOTIDE SEQUENCE</scope>
    <source>
        <strain evidence="5">XF6</strain>
    </source>
</reference>
<dbReference type="Gene3D" id="3.90.550.10">
    <property type="entry name" value="Spore Coat Polysaccharide Biosynthesis Protein SpsA, Chain A"/>
    <property type="match status" value="1"/>
</dbReference>